<evidence type="ECO:0000259" key="7">
    <source>
        <dbReference type="PROSITE" id="PS50222"/>
    </source>
</evidence>
<keyword evidence="6" id="KW-0449">Lipoprotein</keyword>
<reference evidence="8" key="1">
    <citation type="submission" date="2021-02" db="EMBL/GenBank/DDBJ databases">
        <authorList>
            <person name="Nowell W R."/>
        </authorList>
    </citation>
    <scope>NUCLEOTIDE SEQUENCE</scope>
</reference>
<accession>A0A814HNM0</accession>
<dbReference type="SUPFAM" id="SSF47473">
    <property type="entry name" value="EF-hand"/>
    <property type="match status" value="1"/>
</dbReference>
<evidence type="ECO:0000256" key="2">
    <source>
        <dbReference type="ARBA" id="ARBA00022707"/>
    </source>
</evidence>
<dbReference type="InterPro" id="IPR018247">
    <property type="entry name" value="EF_Hand_1_Ca_BS"/>
</dbReference>
<dbReference type="InterPro" id="IPR028846">
    <property type="entry name" value="Recoverin"/>
</dbReference>
<dbReference type="PANTHER" id="PTHR23055">
    <property type="entry name" value="CALCIUM BINDING PROTEINS"/>
    <property type="match status" value="1"/>
</dbReference>
<dbReference type="Pfam" id="PF13499">
    <property type="entry name" value="EF-hand_7"/>
    <property type="match status" value="1"/>
</dbReference>
<keyword evidence="4" id="KW-0677">Repeat</keyword>
<dbReference type="GO" id="GO:0005509">
    <property type="term" value="F:calcium ion binding"/>
    <property type="evidence" value="ECO:0007669"/>
    <property type="project" value="InterPro"/>
</dbReference>
<organism evidence="8 10">
    <name type="scientific">Adineta steineri</name>
    <dbReference type="NCBI Taxonomy" id="433720"/>
    <lineage>
        <taxon>Eukaryota</taxon>
        <taxon>Metazoa</taxon>
        <taxon>Spiralia</taxon>
        <taxon>Gnathifera</taxon>
        <taxon>Rotifera</taxon>
        <taxon>Eurotatoria</taxon>
        <taxon>Bdelloidea</taxon>
        <taxon>Adinetida</taxon>
        <taxon>Adinetidae</taxon>
        <taxon>Adineta</taxon>
    </lineage>
</organism>
<evidence type="ECO:0000256" key="4">
    <source>
        <dbReference type="ARBA" id="ARBA00022737"/>
    </source>
</evidence>
<dbReference type="PROSITE" id="PS00018">
    <property type="entry name" value="EF_HAND_1"/>
    <property type="match status" value="2"/>
</dbReference>
<protein>
    <recommendedName>
        <fullName evidence="7">EF-hand domain-containing protein</fullName>
    </recommendedName>
</protein>
<proteinExistence type="inferred from homology"/>
<evidence type="ECO:0000256" key="3">
    <source>
        <dbReference type="ARBA" id="ARBA00022723"/>
    </source>
</evidence>
<dbReference type="PROSITE" id="PS50222">
    <property type="entry name" value="EF_HAND_2"/>
    <property type="match status" value="3"/>
</dbReference>
<comment type="caution">
    <text evidence="8">The sequence shown here is derived from an EMBL/GenBank/DDBJ whole genome shotgun (WGS) entry which is preliminary data.</text>
</comment>
<dbReference type="PRINTS" id="PR00450">
    <property type="entry name" value="RECOVERIN"/>
</dbReference>
<gene>
    <name evidence="8" type="ORF">JYZ213_LOCUS16605</name>
    <name evidence="9" type="ORF">OXD698_LOCUS5887</name>
</gene>
<dbReference type="Gene3D" id="1.10.238.10">
    <property type="entry name" value="EF-hand"/>
    <property type="match status" value="1"/>
</dbReference>
<evidence type="ECO:0000313" key="9">
    <source>
        <dbReference type="EMBL" id="CAF3590536.1"/>
    </source>
</evidence>
<dbReference type="PANTHER" id="PTHR23055:SF178">
    <property type="entry name" value="NEUROCALCIN HOMOLOG"/>
    <property type="match status" value="1"/>
</dbReference>
<evidence type="ECO:0000256" key="5">
    <source>
        <dbReference type="ARBA" id="ARBA00022837"/>
    </source>
</evidence>
<evidence type="ECO:0000256" key="1">
    <source>
        <dbReference type="ARBA" id="ARBA00006049"/>
    </source>
</evidence>
<dbReference type="InterPro" id="IPR002048">
    <property type="entry name" value="EF_hand_dom"/>
</dbReference>
<evidence type="ECO:0000313" key="10">
    <source>
        <dbReference type="Proteomes" id="UP000663845"/>
    </source>
</evidence>
<dbReference type="CDD" id="cd00051">
    <property type="entry name" value="EFh"/>
    <property type="match status" value="2"/>
</dbReference>
<feature type="domain" description="EF-hand" evidence="7">
    <location>
        <begin position="86"/>
        <end position="121"/>
    </location>
</feature>
<comment type="similarity">
    <text evidence="1">Belongs to the recoverin family.</text>
</comment>
<dbReference type="EMBL" id="CAJNOG010000150">
    <property type="protein sequence ID" value="CAF1012395.1"/>
    <property type="molecule type" value="Genomic_DNA"/>
</dbReference>
<dbReference type="Proteomes" id="UP000663845">
    <property type="component" value="Unassembled WGS sequence"/>
</dbReference>
<dbReference type="Proteomes" id="UP000663844">
    <property type="component" value="Unassembled WGS sequence"/>
</dbReference>
<dbReference type="EMBL" id="CAJOAZ010000247">
    <property type="protein sequence ID" value="CAF3590536.1"/>
    <property type="molecule type" value="Genomic_DNA"/>
</dbReference>
<dbReference type="AlphaFoldDB" id="A0A814HNM0"/>
<dbReference type="InterPro" id="IPR011992">
    <property type="entry name" value="EF-hand-dom_pair"/>
</dbReference>
<feature type="domain" description="EF-hand" evidence="7">
    <location>
        <begin position="123"/>
        <end position="158"/>
    </location>
</feature>
<name>A0A814HNM0_9BILA</name>
<evidence type="ECO:0000256" key="6">
    <source>
        <dbReference type="ARBA" id="ARBA00023288"/>
    </source>
</evidence>
<keyword evidence="5" id="KW-0106">Calcium</keyword>
<evidence type="ECO:0000313" key="8">
    <source>
        <dbReference type="EMBL" id="CAF1012395.1"/>
    </source>
</evidence>
<sequence length="212" mass="24286">MWRNRKSRPPKDLDAKKLAALVDASQISEQGNIYVIHEYLNTVFVFYSILTEIRRWHTDFLDRYPSGLLDKKAFVEYSQKLHPDIGPEGSFEKIFEMIDANNDGTIDFNELLVVIVLMSRLNALDSRLAFAFDMYDASGDERIDREELADVISAIYDHAGITDRKGERDPKKRAKEIISQLDDSGDNKLNKEEFIKGCKNDPVIRGLLTPSI</sequence>
<keyword evidence="3" id="KW-0479">Metal-binding</keyword>
<feature type="domain" description="EF-hand" evidence="7">
    <location>
        <begin position="169"/>
        <end position="204"/>
    </location>
</feature>
<dbReference type="Pfam" id="PF00036">
    <property type="entry name" value="EF-hand_1"/>
    <property type="match status" value="1"/>
</dbReference>
<keyword evidence="2" id="KW-0519">Myristate</keyword>
<dbReference type="SMART" id="SM00054">
    <property type="entry name" value="EFh"/>
    <property type="match status" value="3"/>
</dbReference>